<dbReference type="EMBL" id="JBFOLK010000014">
    <property type="protein sequence ID" value="KAL2460370.1"/>
    <property type="molecule type" value="Genomic_DNA"/>
</dbReference>
<protein>
    <submittedName>
        <fullName evidence="1">Uncharacterized protein</fullName>
    </submittedName>
</protein>
<evidence type="ECO:0000313" key="2">
    <source>
        <dbReference type="Proteomes" id="UP001604336"/>
    </source>
</evidence>
<dbReference type="Proteomes" id="UP001604336">
    <property type="component" value="Unassembled WGS sequence"/>
</dbReference>
<proteinExistence type="predicted"/>
<keyword evidence="2" id="KW-1185">Reference proteome</keyword>
<accession>A0ABD1P905</accession>
<sequence>MDTGISRLLRLIEEITGECPSHAPQLRQLRYAAEKQYAMLRPRRTNVVPVLRQTRLLHHHSMPELKKVGDGSGEHMREVLLRPEMRVVVTAMALVGPALEGCCCSGEAEGGGGWGGISST</sequence>
<name>A0ABD1P905_9LAMI</name>
<dbReference type="AlphaFoldDB" id="A0ABD1P905"/>
<comment type="caution">
    <text evidence="1">The sequence shown here is derived from an EMBL/GenBank/DDBJ whole genome shotgun (WGS) entry which is preliminary data.</text>
</comment>
<reference evidence="2" key="1">
    <citation type="submission" date="2024-07" db="EMBL/GenBank/DDBJ databases">
        <title>Two chromosome-level genome assemblies of Korean endemic species Abeliophyllum distichum and Forsythia ovata (Oleaceae).</title>
        <authorList>
            <person name="Jang H."/>
        </authorList>
    </citation>
    <scope>NUCLEOTIDE SEQUENCE [LARGE SCALE GENOMIC DNA]</scope>
</reference>
<gene>
    <name evidence="1" type="ORF">Adt_43790</name>
</gene>
<organism evidence="1 2">
    <name type="scientific">Abeliophyllum distichum</name>
    <dbReference type="NCBI Taxonomy" id="126358"/>
    <lineage>
        <taxon>Eukaryota</taxon>
        <taxon>Viridiplantae</taxon>
        <taxon>Streptophyta</taxon>
        <taxon>Embryophyta</taxon>
        <taxon>Tracheophyta</taxon>
        <taxon>Spermatophyta</taxon>
        <taxon>Magnoliopsida</taxon>
        <taxon>eudicotyledons</taxon>
        <taxon>Gunneridae</taxon>
        <taxon>Pentapetalae</taxon>
        <taxon>asterids</taxon>
        <taxon>lamiids</taxon>
        <taxon>Lamiales</taxon>
        <taxon>Oleaceae</taxon>
        <taxon>Forsythieae</taxon>
        <taxon>Abeliophyllum</taxon>
    </lineage>
</organism>
<evidence type="ECO:0000313" key="1">
    <source>
        <dbReference type="EMBL" id="KAL2460370.1"/>
    </source>
</evidence>